<evidence type="ECO:0000313" key="2">
    <source>
        <dbReference type="Proteomes" id="UP000649617"/>
    </source>
</evidence>
<evidence type="ECO:0000313" key="1">
    <source>
        <dbReference type="EMBL" id="CAE7318322.1"/>
    </source>
</evidence>
<dbReference type="OrthoDB" id="69177at2759"/>
<proteinExistence type="predicted"/>
<feature type="non-terminal residue" evidence="1">
    <location>
        <position position="1"/>
    </location>
</feature>
<feature type="non-terminal residue" evidence="1">
    <location>
        <position position="182"/>
    </location>
</feature>
<accession>A0A812NWR3</accession>
<dbReference type="AlphaFoldDB" id="A0A812NWR3"/>
<reference evidence="1" key="1">
    <citation type="submission" date="2021-02" db="EMBL/GenBank/DDBJ databases">
        <authorList>
            <person name="Dougan E. K."/>
            <person name="Rhodes N."/>
            <person name="Thang M."/>
            <person name="Chan C."/>
        </authorList>
    </citation>
    <scope>NUCLEOTIDE SEQUENCE</scope>
</reference>
<protein>
    <submittedName>
        <fullName evidence="1">Uncharacterized protein</fullName>
    </submittedName>
</protein>
<dbReference type="Proteomes" id="UP000649617">
    <property type="component" value="Unassembled WGS sequence"/>
</dbReference>
<dbReference type="CDD" id="cd22997">
    <property type="entry name" value="GT_LH"/>
    <property type="match status" value="1"/>
</dbReference>
<sequence length="182" mass="21542">MAGRVWALRDFLSVPMREDINDQMLVTEIMLHQKPELATLDYQSELFQNVFGIEGILEGPWTEEHLQPRGSVVFMEDGDRRWIENRLTKSQPVILHFPGPGKFGKVTTCLESSQLECHRSLPFEVVRLFLPKAYEGWQLHTLQRSFDDVGTMWLWRWTRDDFIHVQKIYELVDKMRAREHTI</sequence>
<comment type="caution">
    <text evidence="1">The sequence shown here is derived from an EMBL/GenBank/DDBJ whole genome shotgun (WGS) entry which is preliminary data.</text>
</comment>
<name>A0A812NWR3_SYMPI</name>
<dbReference type="EMBL" id="CAJNIZ010011359">
    <property type="protein sequence ID" value="CAE7318322.1"/>
    <property type="molecule type" value="Genomic_DNA"/>
</dbReference>
<keyword evidence="2" id="KW-1185">Reference proteome</keyword>
<gene>
    <name evidence="1" type="ORF">SPIL2461_LOCUS7325</name>
</gene>
<organism evidence="1 2">
    <name type="scientific">Symbiodinium pilosum</name>
    <name type="common">Dinoflagellate</name>
    <dbReference type="NCBI Taxonomy" id="2952"/>
    <lineage>
        <taxon>Eukaryota</taxon>
        <taxon>Sar</taxon>
        <taxon>Alveolata</taxon>
        <taxon>Dinophyceae</taxon>
        <taxon>Suessiales</taxon>
        <taxon>Symbiodiniaceae</taxon>
        <taxon>Symbiodinium</taxon>
    </lineage>
</organism>